<dbReference type="AlphaFoldDB" id="A0A2S7KXT5"/>
<dbReference type="Proteomes" id="UP000239522">
    <property type="component" value="Unassembled WGS sequence"/>
</dbReference>
<keyword evidence="1" id="KW-0732">Signal</keyword>
<feature type="chain" id="PRO_5015714690" description="Outer membrane protein beta-barrel domain-containing protein" evidence="1">
    <location>
        <begin position="22"/>
        <end position="183"/>
    </location>
</feature>
<keyword evidence="3" id="KW-1185">Reference proteome</keyword>
<evidence type="ECO:0000313" key="3">
    <source>
        <dbReference type="Proteomes" id="UP000239522"/>
    </source>
</evidence>
<name>A0A2S7KXT5_9FLAO</name>
<dbReference type="EMBL" id="MQUA01000013">
    <property type="protein sequence ID" value="PQB07430.1"/>
    <property type="molecule type" value="Genomic_DNA"/>
</dbReference>
<proteinExistence type="predicted"/>
<protein>
    <recommendedName>
        <fullName evidence="4">Outer membrane protein beta-barrel domain-containing protein</fullName>
    </recommendedName>
</protein>
<organism evidence="2 3">
    <name type="scientific">Polaribacter filamentus</name>
    <dbReference type="NCBI Taxonomy" id="53483"/>
    <lineage>
        <taxon>Bacteria</taxon>
        <taxon>Pseudomonadati</taxon>
        <taxon>Bacteroidota</taxon>
        <taxon>Flavobacteriia</taxon>
        <taxon>Flavobacteriales</taxon>
        <taxon>Flavobacteriaceae</taxon>
    </lineage>
</organism>
<comment type="caution">
    <text evidence="2">The sequence shown here is derived from an EMBL/GenBank/DDBJ whole genome shotgun (WGS) entry which is preliminary data.</text>
</comment>
<reference evidence="2 3" key="1">
    <citation type="submission" date="2016-11" db="EMBL/GenBank/DDBJ databases">
        <title>Trade-off between light-utilization and light-protection in marine flavobacteria.</title>
        <authorList>
            <person name="Kumagai Y."/>
        </authorList>
    </citation>
    <scope>NUCLEOTIDE SEQUENCE [LARGE SCALE GENOMIC DNA]</scope>
    <source>
        <strain evidence="2 3">ATCC 700397</strain>
    </source>
</reference>
<accession>A0A2S7KXT5</accession>
<dbReference type="RefSeq" id="WP_104809640.1">
    <property type="nucleotide sequence ID" value="NZ_MQUA01000013.1"/>
</dbReference>
<dbReference type="OrthoDB" id="883248at2"/>
<sequence length="183" mass="21222">MKKYIVLMCLFAFCVSNSQNSEVNIEKSFVTFQLGTVGVWINNEIRLSDEIALRTEIGLYTEIVKGIGFFMAPEITLEPRWYYNIKKRDSKKLNIKNNSANFFTLKTNFRSSIFEISNYDNKRAENSFAIIPKWGIRRNLGTNFNYELGLGIGYLSFINQKYFTVSDSDGIIIDLHVRIGYNF</sequence>
<feature type="signal peptide" evidence="1">
    <location>
        <begin position="1"/>
        <end position="21"/>
    </location>
</feature>
<evidence type="ECO:0008006" key="4">
    <source>
        <dbReference type="Google" id="ProtNLM"/>
    </source>
</evidence>
<gene>
    <name evidence="2" type="ORF">BST83_09845</name>
</gene>
<evidence type="ECO:0000313" key="2">
    <source>
        <dbReference type="EMBL" id="PQB07430.1"/>
    </source>
</evidence>
<evidence type="ECO:0000256" key="1">
    <source>
        <dbReference type="SAM" id="SignalP"/>
    </source>
</evidence>